<organism evidence="1 2">
    <name type="scientific">Aspergillus kawachii</name>
    <name type="common">White koji mold</name>
    <name type="synonym">Aspergillus awamori var. kawachi</name>
    <dbReference type="NCBI Taxonomy" id="1069201"/>
    <lineage>
        <taxon>Eukaryota</taxon>
        <taxon>Fungi</taxon>
        <taxon>Dikarya</taxon>
        <taxon>Ascomycota</taxon>
        <taxon>Pezizomycotina</taxon>
        <taxon>Eurotiomycetes</taxon>
        <taxon>Eurotiomycetidae</taxon>
        <taxon>Eurotiales</taxon>
        <taxon>Aspergillaceae</taxon>
        <taxon>Aspergillus</taxon>
        <taxon>Aspergillus subgen. Circumdati</taxon>
    </lineage>
</organism>
<dbReference type="EMBL" id="BCWF01000028">
    <property type="protein sequence ID" value="GAT29452.1"/>
    <property type="molecule type" value="Genomic_DNA"/>
</dbReference>
<proteinExistence type="predicted"/>
<dbReference type="AlphaFoldDB" id="A0A146FWP1"/>
<dbReference type="Proteomes" id="UP000075230">
    <property type="component" value="Unassembled WGS sequence"/>
</dbReference>
<protein>
    <submittedName>
        <fullName evidence="1">Uncharacterized protein</fullName>
    </submittedName>
</protein>
<evidence type="ECO:0000313" key="2">
    <source>
        <dbReference type="Proteomes" id="UP000075230"/>
    </source>
</evidence>
<accession>A0A146FWP1</accession>
<comment type="caution">
    <text evidence="1">The sequence shown here is derived from an EMBL/GenBank/DDBJ whole genome shotgun (WGS) entry which is preliminary data.</text>
</comment>
<evidence type="ECO:0000313" key="1">
    <source>
        <dbReference type="EMBL" id="GAT29452.1"/>
    </source>
</evidence>
<sequence>MLAIEDKQYTDRLDEALVVSSCSRLRLPNGKEEDTVFPVNGFPIDTISTSLLLPRDRLTHETSPYRFYAKWKRASSLPILMSPTTPLCFAQHTLLPSIYLSPSFAPLGPSWSREKVQTPGSVPTRTPDRFPNKAFWVPRPSGSPSVALLWGASQEGLTNRLTRIKYAVALNTWVRASPRNPQGPLSAHYASCYYSSLVPDKQAILIATGHCRIIPVTPGGVAFAIPRIEFPSLFEAMPSWLVLLVWASGE</sequence>
<gene>
    <name evidence="1" type="ORF">RIB2604_02903250</name>
</gene>
<reference evidence="2" key="2">
    <citation type="submission" date="2016-02" db="EMBL/GenBank/DDBJ databases">
        <title>Genome sequencing of Aspergillus luchuensis NBRC 4314.</title>
        <authorList>
            <person name="Yamada O."/>
        </authorList>
    </citation>
    <scope>NUCLEOTIDE SEQUENCE [LARGE SCALE GENOMIC DNA]</scope>
    <source>
        <strain evidence="2">RIB 2604</strain>
    </source>
</reference>
<name>A0A146FWP1_ASPKA</name>
<reference evidence="1 2" key="1">
    <citation type="journal article" date="2016" name="DNA Res.">
        <title>Genome sequence of Aspergillus luchuensis NBRC 4314.</title>
        <authorList>
            <person name="Yamada O."/>
            <person name="Machida M."/>
            <person name="Hosoyama A."/>
            <person name="Goto M."/>
            <person name="Takahashi T."/>
            <person name="Futagami T."/>
            <person name="Yamagata Y."/>
            <person name="Takeuchi M."/>
            <person name="Kobayashi T."/>
            <person name="Koike H."/>
            <person name="Abe K."/>
            <person name="Asai K."/>
            <person name="Arita M."/>
            <person name="Fujita N."/>
            <person name="Fukuda K."/>
            <person name="Higa K."/>
            <person name="Horikawa H."/>
            <person name="Ishikawa T."/>
            <person name="Jinno K."/>
            <person name="Kato Y."/>
            <person name="Kirimura K."/>
            <person name="Mizutani O."/>
            <person name="Nakasone K."/>
            <person name="Sano M."/>
            <person name="Shiraishi Y."/>
            <person name="Tsukahara M."/>
            <person name="Gomi K."/>
        </authorList>
    </citation>
    <scope>NUCLEOTIDE SEQUENCE [LARGE SCALE GENOMIC DNA]</scope>
    <source>
        <strain evidence="1 2">RIB 2604</strain>
    </source>
</reference>